<organism evidence="1 2">
    <name type="scientific">Acaulospora morrowiae</name>
    <dbReference type="NCBI Taxonomy" id="94023"/>
    <lineage>
        <taxon>Eukaryota</taxon>
        <taxon>Fungi</taxon>
        <taxon>Fungi incertae sedis</taxon>
        <taxon>Mucoromycota</taxon>
        <taxon>Glomeromycotina</taxon>
        <taxon>Glomeromycetes</taxon>
        <taxon>Diversisporales</taxon>
        <taxon>Acaulosporaceae</taxon>
        <taxon>Acaulospora</taxon>
    </lineage>
</organism>
<dbReference type="EMBL" id="CAJVPV010023304">
    <property type="protein sequence ID" value="CAG8723418.1"/>
    <property type="molecule type" value="Genomic_DNA"/>
</dbReference>
<evidence type="ECO:0000313" key="1">
    <source>
        <dbReference type="EMBL" id="CAG8723418.1"/>
    </source>
</evidence>
<gene>
    <name evidence="1" type="ORF">AMORRO_LOCUS13490</name>
</gene>
<feature type="non-terminal residue" evidence="1">
    <location>
        <position position="1"/>
    </location>
</feature>
<dbReference type="Proteomes" id="UP000789342">
    <property type="component" value="Unassembled WGS sequence"/>
</dbReference>
<proteinExistence type="predicted"/>
<protein>
    <submittedName>
        <fullName evidence="1">12884_t:CDS:1</fullName>
    </submittedName>
</protein>
<accession>A0A9N9I745</accession>
<evidence type="ECO:0000313" key="2">
    <source>
        <dbReference type="Proteomes" id="UP000789342"/>
    </source>
</evidence>
<reference evidence="1" key="1">
    <citation type="submission" date="2021-06" db="EMBL/GenBank/DDBJ databases">
        <authorList>
            <person name="Kallberg Y."/>
            <person name="Tangrot J."/>
            <person name="Rosling A."/>
        </authorList>
    </citation>
    <scope>NUCLEOTIDE SEQUENCE</scope>
    <source>
        <strain evidence="1">CL551</strain>
    </source>
</reference>
<sequence length="51" mass="5782">MMRMQNMEIIVGLGAVLTSRVISGTAGEFGGKICQEREKWVPPWLQCRRNC</sequence>
<dbReference type="AlphaFoldDB" id="A0A9N9I745"/>
<keyword evidence="2" id="KW-1185">Reference proteome</keyword>
<name>A0A9N9I745_9GLOM</name>
<comment type="caution">
    <text evidence="1">The sequence shown here is derived from an EMBL/GenBank/DDBJ whole genome shotgun (WGS) entry which is preliminary data.</text>
</comment>